<feature type="compositionally biased region" description="Low complexity" evidence="1">
    <location>
        <begin position="97"/>
        <end position="110"/>
    </location>
</feature>
<accession>A0A0J7YNI1</accession>
<reference evidence="2 3" key="1">
    <citation type="journal article" date="2014" name="Nature">
        <title>The genome of the recently domesticated crop plant sugar beet (Beta vulgaris).</title>
        <authorList>
            <person name="Dohm J.C."/>
            <person name="Minoche A.E."/>
            <person name="Holtgrawe D."/>
            <person name="Capella-Gutierrez S."/>
            <person name="Zakrzewski F."/>
            <person name="Tafer H."/>
            <person name="Rupp O."/>
            <person name="Sorensen T.R."/>
            <person name="Stracke R."/>
            <person name="Reinhardt R."/>
            <person name="Goesmann A."/>
            <person name="Kraft T."/>
            <person name="Schulz B."/>
            <person name="Stadler P.F."/>
            <person name="Schmidt T."/>
            <person name="Gabaldon T."/>
            <person name="Lehrach H."/>
            <person name="Weisshaar B."/>
            <person name="Himmelbauer H."/>
        </authorList>
    </citation>
    <scope>NUCLEOTIDE SEQUENCE [LARGE SCALE GENOMIC DNA]</scope>
    <source>
        <tissue evidence="2">Taproot</tissue>
    </source>
</reference>
<evidence type="ECO:0000313" key="2">
    <source>
        <dbReference type="EMBL" id="KMS64688.1"/>
    </source>
</evidence>
<gene>
    <name evidence="2" type="ORF">BVRB_017700</name>
</gene>
<protein>
    <submittedName>
        <fullName evidence="2">Uncharacterized protein</fullName>
    </submittedName>
</protein>
<organism evidence="2 3">
    <name type="scientific">Beta vulgaris subsp. vulgaris</name>
    <name type="common">Beet</name>
    <dbReference type="NCBI Taxonomy" id="3555"/>
    <lineage>
        <taxon>Eukaryota</taxon>
        <taxon>Viridiplantae</taxon>
        <taxon>Streptophyta</taxon>
        <taxon>Embryophyta</taxon>
        <taxon>Tracheophyta</taxon>
        <taxon>Spermatophyta</taxon>
        <taxon>Magnoliopsida</taxon>
        <taxon>eudicotyledons</taxon>
        <taxon>Gunneridae</taxon>
        <taxon>Pentapetalae</taxon>
        <taxon>Caryophyllales</taxon>
        <taxon>Chenopodiaceae</taxon>
        <taxon>Betoideae</taxon>
        <taxon>Beta</taxon>
    </lineage>
</organism>
<dbReference type="Proteomes" id="UP000035740">
    <property type="component" value="Unassembled WGS sequence"/>
</dbReference>
<sequence>MGNCCPIPVMGISPLSKLFTLFLSLCLEKKTKPLCSAFKTSPLLNYAPLSQAEPAAFEPTAKQPATLLPPITAAARRARPSDPRGEQHSPPGRPEGGPEAPAAPLSSLLPFRPFGRQMFDKMPQREEAWPGHRHQLGQVLF</sequence>
<proteinExistence type="predicted"/>
<evidence type="ECO:0000313" key="3">
    <source>
        <dbReference type="Proteomes" id="UP000035740"/>
    </source>
</evidence>
<evidence type="ECO:0000256" key="1">
    <source>
        <dbReference type="SAM" id="MobiDB-lite"/>
    </source>
</evidence>
<feature type="region of interest" description="Disordered" evidence="1">
    <location>
        <begin position="55"/>
        <end position="110"/>
    </location>
</feature>
<dbReference type="EMBL" id="KQ125457">
    <property type="protein sequence ID" value="KMS64688.1"/>
    <property type="molecule type" value="Genomic_DNA"/>
</dbReference>
<dbReference type="AlphaFoldDB" id="A0A0J7YNI1"/>
<keyword evidence="3" id="KW-1185">Reference proteome</keyword>
<name>A0A0J7YNI1_BETVV</name>
<dbReference type="Gramene" id="KMS64688">
    <property type="protein sequence ID" value="KMS64688"/>
    <property type="gene ID" value="BVRB_017700"/>
</dbReference>
<feature type="compositionally biased region" description="Low complexity" evidence="1">
    <location>
        <begin position="64"/>
        <end position="75"/>
    </location>
</feature>